<dbReference type="EMBL" id="CP032153">
    <property type="protein sequence ID" value="AYN19539.1"/>
    <property type="molecule type" value="Genomic_DNA"/>
</dbReference>
<dbReference type="InterPro" id="IPR027444">
    <property type="entry name" value="H-NS_C_dom"/>
</dbReference>
<dbReference type="GO" id="GO:0005829">
    <property type="term" value="C:cytosol"/>
    <property type="evidence" value="ECO:0007669"/>
    <property type="project" value="TreeGrafter"/>
</dbReference>
<dbReference type="SMART" id="SM00528">
    <property type="entry name" value="HNS"/>
    <property type="match status" value="1"/>
</dbReference>
<organism evidence="7 8">
    <name type="scientific">Alcaligenes aquatilis</name>
    <dbReference type="NCBI Taxonomy" id="323284"/>
    <lineage>
        <taxon>Bacteria</taxon>
        <taxon>Pseudomonadati</taxon>
        <taxon>Pseudomonadota</taxon>
        <taxon>Betaproteobacteria</taxon>
        <taxon>Burkholderiales</taxon>
        <taxon>Alcaligenaceae</taxon>
        <taxon>Alcaligenes</taxon>
    </lineage>
</organism>
<comment type="subcellular location">
    <subcellularLocation>
        <location evidence="1">Cytoplasm</location>
        <location evidence="1">Nucleoid</location>
    </subcellularLocation>
</comment>
<dbReference type="PANTHER" id="PTHR38097:SF2">
    <property type="entry name" value="DNA-BINDING PROTEIN STPA"/>
    <property type="match status" value="1"/>
</dbReference>
<evidence type="ECO:0000313" key="8">
    <source>
        <dbReference type="Proteomes" id="UP000268070"/>
    </source>
</evidence>
<comment type="similarity">
    <text evidence="2">Belongs to the histone-like protein H-NS family.</text>
</comment>
<dbReference type="OrthoDB" id="5297879at2"/>
<dbReference type="GO" id="GO:0032993">
    <property type="term" value="C:protein-DNA complex"/>
    <property type="evidence" value="ECO:0007669"/>
    <property type="project" value="TreeGrafter"/>
</dbReference>
<name>A0A3G2HR87_9BURK</name>
<dbReference type="AlphaFoldDB" id="A0A3G2HR87"/>
<evidence type="ECO:0000259" key="6">
    <source>
        <dbReference type="SMART" id="SM00528"/>
    </source>
</evidence>
<evidence type="ECO:0000256" key="3">
    <source>
        <dbReference type="ARBA" id="ARBA00022490"/>
    </source>
</evidence>
<feature type="compositionally biased region" description="Basic residues" evidence="5">
    <location>
        <begin position="54"/>
        <end position="67"/>
    </location>
</feature>
<dbReference type="KEGG" id="aaqu:D3M96_02700"/>
<evidence type="ECO:0000256" key="5">
    <source>
        <dbReference type="SAM" id="MobiDB-lite"/>
    </source>
</evidence>
<gene>
    <name evidence="7" type="ORF">D3M96_02700</name>
</gene>
<evidence type="ECO:0000256" key="2">
    <source>
        <dbReference type="ARBA" id="ARBA00010610"/>
    </source>
</evidence>
<accession>A0A3G2HR87</accession>
<evidence type="ECO:0000256" key="4">
    <source>
        <dbReference type="ARBA" id="ARBA00023125"/>
    </source>
</evidence>
<dbReference type="GO" id="GO:0000976">
    <property type="term" value="F:transcription cis-regulatory region binding"/>
    <property type="evidence" value="ECO:0007669"/>
    <property type="project" value="TreeGrafter"/>
</dbReference>
<evidence type="ECO:0000313" key="7">
    <source>
        <dbReference type="EMBL" id="AYN19539.1"/>
    </source>
</evidence>
<protein>
    <submittedName>
        <fullName evidence="7">H-NS histone family protein</fullName>
    </submittedName>
</protein>
<reference evidence="7 8" key="1">
    <citation type="submission" date="2018-09" db="EMBL/GenBank/DDBJ databases">
        <title>Complete genome sequence of the hydrocarbonoclastic bacterium Alcaligenes aquatilis QD168, isolated from a crude-oil polluted marine sediment of Central Chile.</title>
        <authorList>
            <person name="Duran R.E."/>
            <person name="Barra B."/>
            <person name="Salva-Serra F."/>
            <person name="Mendez V."/>
            <person name="Moore E.R.B."/>
            <person name="Seeger M."/>
        </authorList>
    </citation>
    <scope>NUCLEOTIDE SEQUENCE [LARGE SCALE GENOMIC DNA]</scope>
    <source>
        <strain evidence="7 8">QD168</strain>
    </source>
</reference>
<dbReference type="GO" id="GO:0001217">
    <property type="term" value="F:DNA-binding transcription repressor activity"/>
    <property type="evidence" value="ECO:0007669"/>
    <property type="project" value="TreeGrafter"/>
</dbReference>
<sequence>MAKRTYAQIQKEIDHLQREAQQIRDKEADEVAARIREAIDTYGFTVEDLFGKQAPKRKKSGNTRRAKATPTAKYADGTGNTWSGRGPKPHWFRAALEAGKKAEDLLA</sequence>
<keyword evidence="3" id="KW-0963">Cytoplasm</keyword>
<dbReference type="Pfam" id="PF00816">
    <property type="entry name" value="Histone_HNS"/>
    <property type="match status" value="1"/>
</dbReference>
<dbReference type="Gene3D" id="4.10.430.10">
    <property type="entry name" value="Histone-like protein H-NS, C-terminal domain"/>
    <property type="match status" value="1"/>
</dbReference>
<dbReference type="InterPro" id="IPR037150">
    <property type="entry name" value="H-NS_C_dom_sf"/>
</dbReference>
<dbReference type="GO" id="GO:0009295">
    <property type="term" value="C:nucleoid"/>
    <property type="evidence" value="ECO:0007669"/>
    <property type="project" value="UniProtKB-SubCell"/>
</dbReference>
<dbReference type="GO" id="GO:0003681">
    <property type="term" value="F:bent DNA binding"/>
    <property type="evidence" value="ECO:0007669"/>
    <property type="project" value="TreeGrafter"/>
</dbReference>
<feature type="region of interest" description="Disordered" evidence="5">
    <location>
        <begin position="52"/>
        <end position="89"/>
    </location>
</feature>
<dbReference type="Proteomes" id="UP000268070">
    <property type="component" value="Chromosome"/>
</dbReference>
<feature type="domain" description="DNA-binding protein H-NS-like C-terminal" evidence="6">
    <location>
        <begin position="64"/>
        <end position="107"/>
    </location>
</feature>
<proteinExistence type="inferred from homology"/>
<dbReference type="GO" id="GO:0003680">
    <property type="term" value="F:minor groove of adenine-thymine-rich DNA binding"/>
    <property type="evidence" value="ECO:0007669"/>
    <property type="project" value="TreeGrafter"/>
</dbReference>
<evidence type="ECO:0000256" key="1">
    <source>
        <dbReference type="ARBA" id="ARBA00004453"/>
    </source>
</evidence>
<keyword evidence="4" id="KW-0238">DNA-binding</keyword>
<dbReference type="PANTHER" id="PTHR38097">
    <property type="match status" value="1"/>
</dbReference>
<dbReference type="RefSeq" id="WP_121737941.1">
    <property type="nucleotide sequence ID" value="NZ_CP032153.1"/>
</dbReference>
<dbReference type="SUPFAM" id="SSF81273">
    <property type="entry name" value="H-NS histone-like proteins"/>
    <property type="match status" value="1"/>
</dbReference>